<keyword evidence="3" id="KW-0964">Secreted</keyword>
<evidence type="ECO:0000313" key="8">
    <source>
        <dbReference type="EMBL" id="KAG6740203.1"/>
    </source>
</evidence>
<dbReference type="PANTHER" id="PTHR34270:SF3">
    <property type="entry name" value="PROTEIN RALF-LIKE 16-RELATED"/>
    <property type="match status" value="1"/>
</dbReference>
<comment type="function">
    <text evidence="7">Cell signaling peptide that may regulate plant stress, growth, and development. Mediates a rapid alkalinization of extracellular space by mediating a transient increase in the cytoplasmic Ca(2+) concentration leading to a calcium-dependent signaling events through a cell surface receptor and a concomitant activation of some intracellular mitogen-activated protein kinases.</text>
</comment>
<keyword evidence="9" id="KW-1185">Reference proteome</keyword>
<dbReference type="GO" id="GO:0040008">
    <property type="term" value="P:regulation of growth"/>
    <property type="evidence" value="ECO:0007669"/>
    <property type="project" value="UniProtKB-ARBA"/>
</dbReference>
<evidence type="ECO:0000256" key="5">
    <source>
        <dbReference type="ARBA" id="ARBA00022729"/>
    </source>
</evidence>
<evidence type="ECO:0000256" key="4">
    <source>
        <dbReference type="ARBA" id="ARBA00022702"/>
    </source>
</evidence>
<gene>
    <name evidence="8" type="ORF">POTOM_055643</name>
</gene>
<evidence type="ECO:0000256" key="2">
    <source>
        <dbReference type="ARBA" id="ARBA00009178"/>
    </source>
</evidence>
<evidence type="ECO:0000256" key="1">
    <source>
        <dbReference type="ARBA" id="ARBA00004613"/>
    </source>
</evidence>
<evidence type="ECO:0000256" key="6">
    <source>
        <dbReference type="ARBA" id="ARBA00023157"/>
    </source>
</evidence>
<dbReference type="GO" id="GO:0005179">
    <property type="term" value="F:hormone activity"/>
    <property type="evidence" value="ECO:0007669"/>
    <property type="project" value="UniProtKB-KW"/>
</dbReference>
<name>A0A8X7XTX9_POPTO</name>
<dbReference type="Proteomes" id="UP000886885">
    <property type="component" value="Chromosome 18A"/>
</dbReference>
<dbReference type="Pfam" id="PF05498">
    <property type="entry name" value="RALF"/>
    <property type="match status" value="1"/>
</dbReference>
<evidence type="ECO:0000256" key="3">
    <source>
        <dbReference type="ARBA" id="ARBA00022525"/>
    </source>
</evidence>
<keyword evidence="5" id="KW-0732">Signal</keyword>
<accession>A0A8X7XTX9</accession>
<protein>
    <recommendedName>
        <fullName evidence="10">Rapid ALkalinization Factor</fullName>
    </recommendedName>
</protein>
<evidence type="ECO:0008006" key="10">
    <source>
        <dbReference type="Google" id="ProtNLM"/>
    </source>
</evidence>
<comment type="similarity">
    <text evidence="2">Belongs to the plant rapid alkalinization factor (RALF) family.</text>
</comment>
<dbReference type="OrthoDB" id="851130at2759"/>
<organism evidence="8 9">
    <name type="scientific">Populus tomentosa</name>
    <name type="common">Chinese white poplar</name>
    <dbReference type="NCBI Taxonomy" id="118781"/>
    <lineage>
        <taxon>Eukaryota</taxon>
        <taxon>Viridiplantae</taxon>
        <taxon>Streptophyta</taxon>
        <taxon>Embryophyta</taxon>
        <taxon>Tracheophyta</taxon>
        <taxon>Spermatophyta</taxon>
        <taxon>Magnoliopsida</taxon>
        <taxon>eudicotyledons</taxon>
        <taxon>Gunneridae</taxon>
        <taxon>Pentapetalae</taxon>
        <taxon>rosids</taxon>
        <taxon>fabids</taxon>
        <taxon>Malpighiales</taxon>
        <taxon>Salicaceae</taxon>
        <taxon>Saliceae</taxon>
        <taxon>Populus</taxon>
    </lineage>
</organism>
<proteinExistence type="inferred from homology"/>
<dbReference type="PANTHER" id="PTHR34270">
    <property type="entry name" value="PROTEIN RALF-LIKE 15-RELATED"/>
    <property type="match status" value="1"/>
</dbReference>
<keyword evidence="6" id="KW-1015">Disulfide bond</keyword>
<evidence type="ECO:0000313" key="9">
    <source>
        <dbReference type="Proteomes" id="UP000886885"/>
    </source>
</evidence>
<dbReference type="InterPro" id="IPR008801">
    <property type="entry name" value="RALF"/>
</dbReference>
<dbReference type="EMBL" id="JAAWWB010000035">
    <property type="protein sequence ID" value="KAG6740203.1"/>
    <property type="molecule type" value="Genomic_DNA"/>
</dbReference>
<keyword evidence="4" id="KW-0372">Hormone</keyword>
<dbReference type="AlphaFoldDB" id="A0A8X7XTX9"/>
<dbReference type="GO" id="GO:0005576">
    <property type="term" value="C:extracellular region"/>
    <property type="evidence" value="ECO:0007669"/>
    <property type="project" value="UniProtKB-SubCell"/>
</dbReference>
<sequence length="112" mass="12281">MNPLTIDMFLFFYGNQAIGNAEATRSVNYGAIVKGDHEPLCGPRHPCVKAPSNGYHRGNAEATRSVNYGTVVKGDHEPFCGPRHPCVKAPANGYRRGCETIYRCHGGRDDNM</sequence>
<evidence type="ECO:0000256" key="7">
    <source>
        <dbReference type="ARBA" id="ARBA00037228"/>
    </source>
</evidence>
<comment type="caution">
    <text evidence="8">The sequence shown here is derived from an EMBL/GenBank/DDBJ whole genome shotgun (WGS) entry which is preliminary data.</text>
</comment>
<comment type="subcellular location">
    <subcellularLocation>
        <location evidence="1">Secreted</location>
    </subcellularLocation>
</comment>
<reference evidence="8" key="1">
    <citation type="journal article" date="2020" name="bioRxiv">
        <title>Hybrid origin of Populus tomentosa Carr. identified through genome sequencing and phylogenomic analysis.</title>
        <authorList>
            <person name="An X."/>
            <person name="Gao K."/>
            <person name="Chen Z."/>
            <person name="Li J."/>
            <person name="Yang X."/>
            <person name="Yang X."/>
            <person name="Zhou J."/>
            <person name="Guo T."/>
            <person name="Zhao T."/>
            <person name="Huang S."/>
            <person name="Miao D."/>
            <person name="Khan W.U."/>
            <person name="Rao P."/>
            <person name="Ye M."/>
            <person name="Lei B."/>
            <person name="Liao W."/>
            <person name="Wang J."/>
            <person name="Ji L."/>
            <person name="Li Y."/>
            <person name="Guo B."/>
            <person name="Mustafa N.S."/>
            <person name="Li S."/>
            <person name="Yun Q."/>
            <person name="Keller S.R."/>
            <person name="Mao J."/>
            <person name="Zhang R."/>
            <person name="Strauss S.H."/>
        </authorList>
    </citation>
    <scope>NUCLEOTIDE SEQUENCE</scope>
    <source>
        <strain evidence="8">GM15</strain>
        <tissue evidence="8">Leaf</tissue>
    </source>
</reference>